<accession>A0A433QSH9</accession>
<keyword evidence="3" id="KW-1185">Reference proteome</keyword>
<evidence type="ECO:0000313" key="2">
    <source>
        <dbReference type="EMBL" id="RUS32744.1"/>
    </source>
</evidence>
<feature type="compositionally biased region" description="Basic and acidic residues" evidence="1">
    <location>
        <begin position="1"/>
        <end position="16"/>
    </location>
</feature>
<comment type="caution">
    <text evidence="2">The sequence shown here is derived from an EMBL/GenBank/DDBJ whole genome shotgun (WGS) entry which is preliminary data.</text>
</comment>
<feature type="region of interest" description="Disordered" evidence="1">
    <location>
        <begin position="1"/>
        <end position="32"/>
    </location>
</feature>
<evidence type="ECO:0000313" key="3">
    <source>
        <dbReference type="Proteomes" id="UP000274822"/>
    </source>
</evidence>
<gene>
    <name evidence="2" type="ORF">BC938DRAFT_474461</name>
</gene>
<protein>
    <submittedName>
        <fullName evidence="2">Uncharacterized protein</fullName>
    </submittedName>
</protein>
<dbReference type="AlphaFoldDB" id="A0A433QSH9"/>
<sequence length="79" mass="9109">MANHKQQDPDPRLVDKYRRRLHSPESLAPKPRSRQLQIFSVAITLVRSFADSNHSPTQRRRAMLSCSLTLARKNTASLR</sequence>
<dbReference type="Proteomes" id="UP000274822">
    <property type="component" value="Unassembled WGS sequence"/>
</dbReference>
<name>A0A433QSH9_9FUNG</name>
<organism evidence="2 3">
    <name type="scientific">Jimgerdemannia flammicorona</name>
    <dbReference type="NCBI Taxonomy" id="994334"/>
    <lineage>
        <taxon>Eukaryota</taxon>
        <taxon>Fungi</taxon>
        <taxon>Fungi incertae sedis</taxon>
        <taxon>Mucoromycota</taxon>
        <taxon>Mucoromycotina</taxon>
        <taxon>Endogonomycetes</taxon>
        <taxon>Endogonales</taxon>
        <taxon>Endogonaceae</taxon>
        <taxon>Jimgerdemannia</taxon>
    </lineage>
</organism>
<proteinExistence type="predicted"/>
<reference evidence="2 3" key="1">
    <citation type="journal article" date="2018" name="New Phytol.">
        <title>Phylogenomics of Endogonaceae and evolution of mycorrhizas within Mucoromycota.</title>
        <authorList>
            <person name="Chang Y."/>
            <person name="Desiro A."/>
            <person name="Na H."/>
            <person name="Sandor L."/>
            <person name="Lipzen A."/>
            <person name="Clum A."/>
            <person name="Barry K."/>
            <person name="Grigoriev I.V."/>
            <person name="Martin F.M."/>
            <person name="Stajich J.E."/>
            <person name="Smith M.E."/>
            <person name="Bonito G."/>
            <person name="Spatafora J.W."/>
        </authorList>
    </citation>
    <scope>NUCLEOTIDE SEQUENCE [LARGE SCALE GENOMIC DNA]</scope>
    <source>
        <strain evidence="2 3">AD002</strain>
    </source>
</reference>
<evidence type="ECO:0000256" key="1">
    <source>
        <dbReference type="SAM" id="MobiDB-lite"/>
    </source>
</evidence>
<dbReference type="EMBL" id="RBNJ01001817">
    <property type="protein sequence ID" value="RUS32744.1"/>
    <property type="molecule type" value="Genomic_DNA"/>
</dbReference>